<keyword evidence="3 7" id="KW-0812">Transmembrane</keyword>
<dbReference type="GO" id="GO:0022857">
    <property type="term" value="F:transmembrane transporter activity"/>
    <property type="evidence" value="ECO:0007669"/>
    <property type="project" value="InterPro"/>
</dbReference>
<reference evidence="9" key="1">
    <citation type="submission" date="2019-04" db="EMBL/GenBank/DDBJ databases">
        <title>Sequencing of skin fungus with MAO and IRED activity.</title>
        <authorList>
            <person name="Marsaioli A.J."/>
            <person name="Bonatto J.M.C."/>
            <person name="Reis Junior O."/>
        </authorList>
    </citation>
    <scope>NUCLEOTIDE SEQUENCE</scope>
    <source>
        <strain evidence="9">30M1</strain>
    </source>
</reference>
<feature type="transmembrane region" description="Helical" evidence="7">
    <location>
        <begin position="218"/>
        <end position="240"/>
    </location>
</feature>
<evidence type="ECO:0000313" key="10">
    <source>
        <dbReference type="Proteomes" id="UP000801428"/>
    </source>
</evidence>
<feature type="transmembrane region" description="Helical" evidence="7">
    <location>
        <begin position="326"/>
        <end position="348"/>
    </location>
</feature>
<organism evidence="9 10">
    <name type="scientific">Curvularia kusanoi</name>
    <name type="common">Cochliobolus kusanoi</name>
    <dbReference type="NCBI Taxonomy" id="90978"/>
    <lineage>
        <taxon>Eukaryota</taxon>
        <taxon>Fungi</taxon>
        <taxon>Dikarya</taxon>
        <taxon>Ascomycota</taxon>
        <taxon>Pezizomycotina</taxon>
        <taxon>Dothideomycetes</taxon>
        <taxon>Pleosporomycetidae</taxon>
        <taxon>Pleosporales</taxon>
        <taxon>Pleosporineae</taxon>
        <taxon>Pleosporaceae</taxon>
        <taxon>Curvularia</taxon>
    </lineage>
</organism>
<evidence type="ECO:0000313" key="9">
    <source>
        <dbReference type="EMBL" id="KAF2998266.1"/>
    </source>
</evidence>
<proteinExistence type="predicted"/>
<keyword evidence="2" id="KW-0813">Transport</keyword>
<keyword evidence="5 7" id="KW-0472">Membrane</keyword>
<sequence length="506" mass="56114">MMDSEIQASGHTTPDEKRSGSNPSVPEKIEQADDARVLRSVDAETEKRLLRKLDMRIIPMICWIYLMNFMDRVNIGNARLYGLEEDLGMPIGSNQYQLAVGILFVTYCLFETPSNLIIKRLKPARYLAGLVFFWGLVATFTAFCNNFAALVACRLLLGVFEAGLFPGVILYLSMFYNKRNVSLRNACFYGTSAIAGALGGLVAYAIGELDGAAGWRGWRWIILINGIPTVLTALVVPFVLPNSPETAGFLTEEDRRNLVLLRELEVGQTKAAQLLHKDDVKAGALDWKTWAFAIGQFCGLGMLYSFSVFLPTIIFEMGAGWSRQVVQALTIPVYFLGFAVYVVCAWYSDKTQKRGYFCIGGFLTCIVGYIFLIANQGVGLSFAGCFIVAMGLWTSTGTAFSWIGVNNPRYGKRAFASGMQITIGNAAGVSAPFLFSNADAPTYYPGYGASIGLLVLGVTLYTSLHFWYRNQNKRKLEGKEDYRMEGLSEEEINELGEHNPRYLYTL</sequence>
<feature type="transmembrane region" description="Helical" evidence="7">
    <location>
        <begin position="124"/>
        <end position="143"/>
    </location>
</feature>
<feature type="transmembrane region" description="Helical" evidence="7">
    <location>
        <begin position="355"/>
        <end position="374"/>
    </location>
</feature>
<evidence type="ECO:0000256" key="6">
    <source>
        <dbReference type="SAM" id="MobiDB-lite"/>
    </source>
</evidence>
<evidence type="ECO:0000256" key="1">
    <source>
        <dbReference type="ARBA" id="ARBA00004141"/>
    </source>
</evidence>
<dbReference type="GO" id="GO:0016020">
    <property type="term" value="C:membrane"/>
    <property type="evidence" value="ECO:0007669"/>
    <property type="project" value="UniProtKB-SubCell"/>
</dbReference>
<accession>A0A9P4TA44</accession>
<feature type="domain" description="Major facilitator superfamily (MFS) profile" evidence="8">
    <location>
        <begin position="57"/>
        <end position="475"/>
    </location>
</feature>
<dbReference type="OrthoDB" id="2962993at2759"/>
<feature type="transmembrane region" description="Helical" evidence="7">
    <location>
        <begin position="447"/>
        <end position="468"/>
    </location>
</feature>
<feature type="transmembrane region" description="Helical" evidence="7">
    <location>
        <begin position="186"/>
        <end position="206"/>
    </location>
</feature>
<dbReference type="Pfam" id="PF07690">
    <property type="entry name" value="MFS_1"/>
    <property type="match status" value="1"/>
</dbReference>
<feature type="transmembrane region" description="Helical" evidence="7">
    <location>
        <begin position="57"/>
        <end position="75"/>
    </location>
</feature>
<dbReference type="AlphaFoldDB" id="A0A9P4TA44"/>
<feature type="transmembrane region" description="Helical" evidence="7">
    <location>
        <begin position="95"/>
        <end position="112"/>
    </location>
</feature>
<feature type="transmembrane region" description="Helical" evidence="7">
    <location>
        <begin position="380"/>
        <end position="403"/>
    </location>
</feature>
<dbReference type="InterPro" id="IPR036259">
    <property type="entry name" value="MFS_trans_sf"/>
</dbReference>
<dbReference type="InterPro" id="IPR011701">
    <property type="entry name" value="MFS"/>
</dbReference>
<dbReference type="PANTHER" id="PTHR43791">
    <property type="entry name" value="PERMEASE-RELATED"/>
    <property type="match status" value="1"/>
</dbReference>
<gene>
    <name evidence="9" type="ORF">E8E13_006599</name>
</gene>
<name>A0A9P4TA44_CURKU</name>
<evidence type="ECO:0000259" key="8">
    <source>
        <dbReference type="PROSITE" id="PS50850"/>
    </source>
</evidence>
<dbReference type="InterPro" id="IPR020846">
    <property type="entry name" value="MFS_dom"/>
</dbReference>
<feature type="region of interest" description="Disordered" evidence="6">
    <location>
        <begin position="1"/>
        <end position="32"/>
    </location>
</feature>
<dbReference type="PROSITE" id="PS50850">
    <property type="entry name" value="MFS"/>
    <property type="match status" value="1"/>
</dbReference>
<dbReference type="Gene3D" id="1.20.1250.20">
    <property type="entry name" value="MFS general substrate transporter like domains"/>
    <property type="match status" value="2"/>
</dbReference>
<evidence type="ECO:0000256" key="4">
    <source>
        <dbReference type="ARBA" id="ARBA00022989"/>
    </source>
</evidence>
<protein>
    <recommendedName>
        <fullName evidence="8">Major facilitator superfamily (MFS) profile domain-containing protein</fullName>
    </recommendedName>
</protein>
<comment type="caution">
    <text evidence="9">The sequence shown here is derived from an EMBL/GenBank/DDBJ whole genome shotgun (WGS) entry which is preliminary data.</text>
</comment>
<feature type="transmembrane region" description="Helical" evidence="7">
    <location>
        <begin position="149"/>
        <end position="174"/>
    </location>
</feature>
<keyword evidence="10" id="KW-1185">Reference proteome</keyword>
<dbReference type="FunFam" id="1.20.1250.20:FF:000034">
    <property type="entry name" value="MFS general substrate transporter"/>
    <property type="match status" value="1"/>
</dbReference>
<evidence type="ECO:0000256" key="2">
    <source>
        <dbReference type="ARBA" id="ARBA00022448"/>
    </source>
</evidence>
<dbReference type="PANTHER" id="PTHR43791:SF91">
    <property type="entry name" value="MAJOR FACILITATOR SUPERFAMILY (MFS) PROFILE DOMAIN-CONTAINING PROTEIN-RELATED"/>
    <property type="match status" value="1"/>
</dbReference>
<dbReference type="FunFam" id="1.20.1250.20:FF:000013">
    <property type="entry name" value="MFS general substrate transporter"/>
    <property type="match status" value="1"/>
</dbReference>
<evidence type="ECO:0000256" key="3">
    <source>
        <dbReference type="ARBA" id="ARBA00022692"/>
    </source>
</evidence>
<dbReference type="Proteomes" id="UP000801428">
    <property type="component" value="Unassembled WGS sequence"/>
</dbReference>
<feature type="compositionally biased region" description="Polar residues" evidence="6">
    <location>
        <begin position="1"/>
        <end position="12"/>
    </location>
</feature>
<evidence type="ECO:0000256" key="7">
    <source>
        <dbReference type="SAM" id="Phobius"/>
    </source>
</evidence>
<comment type="subcellular location">
    <subcellularLocation>
        <location evidence="1">Membrane</location>
        <topology evidence="1">Multi-pass membrane protein</topology>
    </subcellularLocation>
</comment>
<keyword evidence="4 7" id="KW-1133">Transmembrane helix</keyword>
<dbReference type="EMBL" id="SWKU01000020">
    <property type="protein sequence ID" value="KAF2998266.1"/>
    <property type="molecule type" value="Genomic_DNA"/>
</dbReference>
<evidence type="ECO:0000256" key="5">
    <source>
        <dbReference type="ARBA" id="ARBA00023136"/>
    </source>
</evidence>
<dbReference type="SUPFAM" id="SSF103473">
    <property type="entry name" value="MFS general substrate transporter"/>
    <property type="match status" value="1"/>
</dbReference>
<feature type="transmembrane region" description="Helical" evidence="7">
    <location>
        <begin position="290"/>
        <end position="314"/>
    </location>
</feature>
<feature type="transmembrane region" description="Helical" evidence="7">
    <location>
        <begin position="415"/>
        <end position="435"/>
    </location>
</feature>